<feature type="compositionally biased region" description="Pro residues" evidence="5">
    <location>
        <begin position="24"/>
        <end position="39"/>
    </location>
</feature>
<keyword evidence="7" id="KW-0723">Serine/threonine-protein kinase</keyword>
<name>A0ABS2D1J2_9SPHN</name>
<protein>
    <submittedName>
        <fullName evidence="7">Serine/threonine protein kinase</fullName>
    </submittedName>
</protein>
<keyword evidence="3 7" id="KW-0418">Kinase</keyword>
<evidence type="ECO:0000256" key="1">
    <source>
        <dbReference type="ARBA" id="ARBA00022679"/>
    </source>
</evidence>
<dbReference type="SUPFAM" id="SSF56112">
    <property type="entry name" value="Protein kinase-like (PK-like)"/>
    <property type="match status" value="1"/>
</dbReference>
<comment type="caution">
    <text evidence="7">The sequence shown here is derived from an EMBL/GenBank/DDBJ whole genome shotgun (WGS) entry which is preliminary data.</text>
</comment>
<dbReference type="InterPro" id="IPR011009">
    <property type="entry name" value="Kinase-like_dom_sf"/>
</dbReference>
<feature type="domain" description="Protein kinase" evidence="6">
    <location>
        <begin position="69"/>
        <end position="334"/>
    </location>
</feature>
<dbReference type="Gene3D" id="3.30.200.20">
    <property type="entry name" value="Phosphorylase Kinase, domain 1"/>
    <property type="match status" value="1"/>
</dbReference>
<dbReference type="EMBL" id="JAFEMC010000001">
    <property type="protein sequence ID" value="MBM6574775.1"/>
    <property type="molecule type" value="Genomic_DNA"/>
</dbReference>
<dbReference type="GO" id="GO:0004674">
    <property type="term" value="F:protein serine/threonine kinase activity"/>
    <property type="evidence" value="ECO:0007669"/>
    <property type="project" value="UniProtKB-KW"/>
</dbReference>
<dbReference type="Gene3D" id="1.10.510.10">
    <property type="entry name" value="Transferase(Phosphotransferase) domain 1"/>
    <property type="match status" value="1"/>
</dbReference>
<reference evidence="7 8" key="1">
    <citation type="submission" date="2020-12" db="EMBL/GenBank/DDBJ databases">
        <title>Sphingomonas sp.</title>
        <authorList>
            <person name="Kim M.K."/>
        </authorList>
    </citation>
    <scope>NUCLEOTIDE SEQUENCE [LARGE SCALE GENOMIC DNA]</scope>
    <source>
        <strain evidence="7 8">BT552</strain>
    </source>
</reference>
<organism evidence="7 8">
    <name type="scientific">Sphingomonas longa</name>
    <dbReference type="NCBI Taxonomy" id="2778730"/>
    <lineage>
        <taxon>Bacteria</taxon>
        <taxon>Pseudomonadati</taxon>
        <taxon>Pseudomonadota</taxon>
        <taxon>Alphaproteobacteria</taxon>
        <taxon>Sphingomonadales</taxon>
        <taxon>Sphingomonadaceae</taxon>
        <taxon>Sphingomonas</taxon>
    </lineage>
</organism>
<evidence type="ECO:0000256" key="5">
    <source>
        <dbReference type="SAM" id="MobiDB-lite"/>
    </source>
</evidence>
<keyword evidence="1" id="KW-0808">Transferase</keyword>
<proteinExistence type="predicted"/>
<evidence type="ECO:0000259" key="6">
    <source>
        <dbReference type="PROSITE" id="PS50011"/>
    </source>
</evidence>
<dbReference type="Pfam" id="PF00069">
    <property type="entry name" value="Pkinase"/>
    <property type="match status" value="1"/>
</dbReference>
<dbReference type="PROSITE" id="PS50011">
    <property type="entry name" value="PROTEIN_KINASE_DOM"/>
    <property type="match status" value="1"/>
</dbReference>
<dbReference type="Proteomes" id="UP000763641">
    <property type="component" value="Unassembled WGS sequence"/>
</dbReference>
<gene>
    <name evidence="7" type="ORF">ILT43_00190</name>
</gene>
<dbReference type="InterPro" id="IPR000719">
    <property type="entry name" value="Prot_kinase_dom"/>
</dbReference>
<evidence type="ECO:0000313" key="7">
    <source>
        <dbReference type="EMBL" id="MBM6574775.1"/>
    </source>
</evidence>
<evidence type="ECO:0000256" key="3">
    <source>
        <dbReference type="ARBA" id="ARBA00022777"/>
    </source>
</evidence>
<evidence type="ECO:0000256" key="2">
    <source>
        <dbReference type="ARBA" id="ARBA00022741"/>
    </source>
</evidence>
<keyword evidence="2" id="KW-0547">Nucleotide-binding</keyword>
<dbReference type="PANTHER" id="PTHR43289:SF6">
    <property type="entry name" value="SERINE_THREONINE-PROTEIN KINASE NEKL-3"/>
    <property type="match status" value="1"/>
</dbReference>
<evidence type="ECO:0000313" key="8">
    <source>
        <dbReference type="Proteomes" id="UP000763641"/>
    </source>
</evidence>
<evidence type="ECO:0000256" key="4">
    <source>
        <dbReference type="ARBA" id="ARBA00022840"/>
    </source>
</evidence>
<accession>A0ABS2D1J2</accession>
<dbReference type="RefSeq" id="WP_204193024.1">
    <property type="nucleotide sequence ID" value="NZ_JAFEMC010000001.1"/>
</dbReference>
<keyword evidence="8" id="KW-1185">Reference proteome</keyword>
<keyword evidence="4" id="KW-0067">ATP-binding</keyword>
<dbReference type="CDD" id="cd14014">
    <property type="entry name" value="STKc_PknB_like"/>
    <property type="match status" value="1"/>
</dbReference>
<sequence length="639" mass="66414">MTDDNGPPDDDRTVFMPSGGGTPPIAPPIPAPPAAPPPGVTSLGTSFAPMAPRLDGDRIQVGDVLNHIFEVKRFIARGGMGEVFEGVNITSDERVAIKVMLPALAADPNIQAMFRKEAKTLTRLSHPALVQYRVLAQEPQLGVLYIVTEFVDGANLSDVLGREKADLPTLIGMLRCLAEGLRAAHMLGAIHRDISPDNVLLEDGRLDRARIIDFGIAKDLDPGSKTIIGDGFAGKLSYVAPEQLGDFDREVGPWSDVYSLALVILAVARGRNVDLGGSFVDAIDKRRKGIDLSEMDEPLRGVLAAMLAANPAERLRSMDAVLDLLGGGAAAPVLPREPVKPPPTPLVATKPNGALKYYVGGGVAAAALLGTVGFIAFGGGGGGAAPEATKPAAVAPSVSAAATARAAVTTVLPTVGCSWLDVTQALTTADGVTLALAGVAGQPIQAEAAVSQAVQKTGASVASVDFAEVAPIAAEACSSLDAFRAIRSSDTTTHLAVPQRHFEMSKLSDGEYAGKIAARTVLNLTLGTDVKDFALYGLDPKGIISPLIENAAMFKAMEKPGFPVADLGGGKYRIQADADAAGWSGILLLTGTGGFSDDLVATGAGARSPEWRKRFADAAAKGGWRAEMVWFKMVDELPN</sequence>
<feature type="region of interest" description="Disordered" evidence="5">
    <location>
        <begin position="1"/>
        <end position="44"/>
    </location>
</feature>
<dbReference type="PANTHER" id="PTHR43289">
    <property type="entry name" value="MITOGEN-ACTIVATED PROTEIN KINASE KINASE KINASE 20-RELATED"/>
    <property type="match status" value="1"/>
</dbReference>